<evidence type="ECO:0000313" key="1">
    <source>
        <dbReference type="EMBL" id="RJO74138.1"/>
    </source>
</evidence>
<protein>
    <submittedName>
        <fullName evidence="1">Uncharacterized protein</fullName>
    </submittedName>
</protein>
<accession>A0A3A4K632</accession>
<dbReference type="AlphaFoldDB" id="A0A3A4K632"/>
<dbReference type="EMBL" id="QZFU01000020">
    <property type="protein sequence ID" value="RJO74138.1"/>
    <property type="molecule type" value="Genomic_DNA"/>
</dbReference>
<evidence type="ECO:0000313" key="2">
    <source>
        <dbReference type="Proteomes" id="UP000266677"/>
    </source>
</evidence>
<dbReference type="OrthoDB" id="9924517at2"/>
<reference evidence="1 2" key="1">
    <citation type="submission" date="2018-09" db="EMBL/GenBank/DDBJ databases">
        <title>YIM PH21274 draft genome.</title>
        <authorList>
            <person name="Miao C."/>
        </authorList>
    </citation>
    <scope>NUCLEOTIDE SEQUENCE [LARGE SCALE GENOMIC DNA]</scope>
    <source>
        <strain evidence="1 2">YIM PH 21724</strain>
    </source>
</reference>
<dbReference type="RefSeq" id="WP_120042304.1">
    <property type="nucleotide sequence ID" value="NZ_QZFU01000020.1"/>
</dbReference>
<name>A0A3A4K632_9NOCA</name>
<gene>
    <name evidence="1" type="ORF">D5S18_18470</name>
</gene>
<comment type="caution">
    <text evidence="1">The sequence shown here is derived from an EMBL/GenBank/DDBJ whole genome shotgun (WGS) entry which is preliminary data.</text>
</comment>
<keyword evidence="2" id="KW-1185">Reference proteome</keyword>
<sequence>MYEKTSAEFDQAHARIRDAIDGLVDALAMGHALCTCGNEITSQRHTTILVGYIQTQYPPETLPLLLAEAVIRLAIANGAK</sequence>
<organism evidence="1 2">
    <name type="scientific">Nocardia panacis</name>
    <dbReference type="NCBI Taxonomy" id="2340916"/>
    <lineage>
        <taxon>Bacteria</taxon>
        <taxon>Bacillati</taxon>
        <taxon>Actinomycetota</taxon>
        <taxon>Actinomycetes</taxon>
        <taxon>Mycobacteriales</taxon>
        <taxon>Nocardiaceae</taxon>
        <taxon>Nocardia</taxon>
    </lineage>
</organism>
<dbReference type="Proteomes" id="UP000266677">
    <property type="component" value="Unassembled WGS sequence"/>
</dbReference>
<proteinExistence type="predicted"/>